<dbReference type="Proteomes" id="UP000199651">
    <property type="component" value="Unassembled WGS sequence"/>
</dbReference>
<feature type="domain" description="Glycosyltransferase subfamily 4-like N-terminal" evidence="4">
    <location>
        <begin position="10"/>
        <end position="164"/>
    </location>
</feature>
<dbReference type="Gene3D" id="3.40.50.2000">
    <property type="entry name" value="Glycogen Phosphorylase B"/>
    <property type="match status" value="2"/>
</dbReference>
<dbReference type="STRING" id="504798.SAMN05421871_101369"/>
<organism evidence="5 6">
    <name type="scientific">Actinokineospora alba</name>
    <dbReference type="NCBI Taxonomy" id="504798"/>
    <lineage>
        <taxon>Bacteria</taxon>
        <taxon>Bacillati</taxon>
        <taxon>Actinomycetota</taxon>
        <taxon>Actinomycetes</taxon>
        <taxon>Pseudonocardiales</taxon>
        <taxon>Pseudonocardiaceae</taxon>
        <taxon>Actinokineospora</taxon>
    </lineage>
</organism>
<dbReference type="GO" id="GO:1901137">
    <property type="term" value="P:carbohydrate derivative biosynthetic process"/>
    <property type="evidence" value="ECO:0007669"/>
    <property type="project" value="UniProtKB-ARBA"/>
</dbReference>
<gene>
    <name evidence="5" type="ORF">SAMN05192558_111212</name>
</gene>
<evidence type="ECO:0000259" key="3">
    <source>
        <dbReference type="Pfam" id="PF00534"/>
    </source>
</evidence>
<feature type="domain" description="Glycosyl transferase family 1" evidence="3">
    <location>
        <begin position="182"/>
        <end position="331"/>
    </location>
</feature>
<evidence type="ECO:0000256" key="1">
    <source>
        <dbReference type="ARBA" id="ARBA00022676"/>
    </source>
</evidence>
<dbReference type="EMBL" id="FNJB01000011">
    <property type="protein sequence ID" value="SDP65845.1"/>
    <property type="molecule type" value="Genomic_DNA"/>
</dbReference>
<evidence type="ECO:0000259" key="4">
    <source>
        <dbReference type="Pfam" id="PF13439"/>
    </source>
</evidence>
<dbReference type="Pfam" id="PF00534">
    <property type="entry name" value="Glycos_transf_1"/>
    <property type="match status" value="1"/>
</dbReference>
<dbReference type="InterPro" id="IPR050194">
    <property type="entry name" value="Glycosyltransferase_grp1"/>
</dbReference>
<dbReference type="InterPro" id="IPR028098">
    <property type="entry name" value="Glyco_trans_4-like_N"/>
</dbReference>
<keyword evidence="6" id="KW-1185">Reference proteome</keyword>
<reference evidence="5" key="1">
    <citation type="submission" date="2016-10" db="EMBL/GenBank/DDBJ databases">
        <authorList>
            <person name="de Groot N.N."/>
        </authorList>
    </citation>
    <scope>NUCLEOTIDE SEQUENCE [LARGE SCALE GENOMIC DNA]</scope>
    <source>
        <strain evidence="5">IBRC-M 10655</strain>
    </source>
</reference>
<dbReference type="AlphaFoldDB" id="A0A1H0UII5"/>
<dbReference type="PANTHER" id="PTHR45947:SF3">
    <property type="entry name" value="SULFOQUINOVOSYL TRANSFERASE SQD2"/>
    <property type="match status" value="1"/>
</dbReference>
<dbReference type="Pfam" id="PF13439">
    <property type="entry name" value="Glyco_transf_4"/>
    <property type="match status" value="1"/>
</dbReference>
<dbReference type="CDD" id="cd03801">
    <property type="entry name" value="GT4_PimA-like"/>
    <property type="match status" value="1"/>
</dbReference>
<protein>
    <submittedName>
        <fullName evidence="5">Glycosyltransferase involved in cell wall bisynthesis</fullName>
    </submittedName>
</protein>
<accession>A0A1H0UII5</accession>
<dbReference type="SUPFAM" id="SSF53756">
    <property type="entry name" value="UDP-Glycosyltransferase/glycogen phosphorylase"/>
    <property type="match status" value="1"/>
</dbReference>
<dbReference type="GO" id="GO:0016758">
    <property type="term" value="F:hexosyltransferase activity"/>
    <property type="evidence" value="ECO:0007669"/>
    <property type="project" value="TreeGrafter"/>
</dbReference>
<keyword evidence="1" id="KW-0328">Glycosyltransferase</keyword>
<name>A0A1H0UII5_9PSEU</name>
<dbReference type="RefSeq" id="WP_228770177.1">
    <property type="nucleotide sequence ID" value="NZ_FNDV01000001.1"/>
</dbReference>
<evidence type="ECO:0000256" key="2">
    <source>
        <dbReference type="ARBA" id="ARBA00022679"/>
    </source>
</evidence>
<evidence type="ECO:0000313" key="5">
    <source>
        <dbReference type="EMBL" id="SDP65845.1"/>
    </source>
</evidence>
<proteinExistence type="predicted"/>
<evidence type="ECO:0000313" key="6">
    <source>
        <dbReference type="Proteomes" id="UP000199651"/>
    </source>
</evidence>
<dbReference type="PANTHER" id="PTHR45947">
    <property type="entry name" value="SULFOQUINOVOSYL TRANSFERASE SQD2"/>
    <property type="match status" value="1"/>
</dbReference>
<dbReference type="InterPro" id="IPR001296">
    <property type="entry name" value="Glyco_trans_1"/>
</dbReference>
<sequence length="372" mass="39122">MTDCYLPRLGGIEVQVSDLVAAQRAAGHQVEVATATTGPDLAGVHRIAVPLPFDLPVHPLGGARITSLLAARLPDVVHVHVGAVSPFGWQGVRAADRAGLPTVVTVHSMWDPVTRGIYAALRTTFDWHRWGLVVTAVSTAAAAGVRAVAGQDVPVHVVANGLDVPRWRPTCPAGGGDGAVHIVAVGRLAPRKQPVPLLRLLLAARDRVPDEVAMRATIVGDGPARRSMERFAAAHGLASWVAMPGRCSRDQVAEILAGGDVFVAPAPRESFGIAALEARAAGLPIVARTESGVGDFVRHGTEGLLAGTFDDMAAALALLCTDRALRERIARHNHTVPPTVGTWPTVLADTARCYAQARHRLSDTTTPDRRAG</sequence>
<keyword evidence="2 5" id="KW-0808">Transferase</keyword>